<dbReference type="EMBL" id="JBBNAG010000012">
    <property type="protein sequence ID" value="KAK9088283.1"/>
    <property type="molecule type" value="Genomic_DNA"/>
</dbReference>
<evidence type="ECO:0000313" key="2">
    <source>
        <dbReference type="EMBL" id="KAK9088283.1"/>
    </source>
</evidence>
<comment type="caution">
    <text evidence="2">The sequence shown here is derived from an EMBL/GenBank/DDBJ whole genome shotgun (WGS) entry which is preliminary data.</text>
</comment>
<accession>A0AAP0EFD1</accession>
<organism evidence="2 3">
    <name type="scientific">Stephania cephalantha</name>
    <dbReference type="NCBI Taxonomy" id="152367"/>
    <lineage>
        <taxon>Eukaryota</taxon>
        <taxon>Viridiplantae</taxon>
        <taxon>Streptophyta</taxon>
        <taxon>Embryophyta</taxon>
        <taxon>Tracheophyta</taxon>
        <taxon>Spermatophyta</taxon>
        <taxon>Magnoliopsida</taxon>
        <taxon>Ranunculales</taxon>
        <taxon>Menispermaceae</taxon>
        <taxon>Menispermoideae</taxon>
        <taxon>Cissampelideae</taxon>
        <taxon>Stephania</taxon>
    </lineage>
</organism>
<sequence length="145" mass="15622">MAACARRERRWQASCVARRADPATRSAEPRIWRRRSGSGDDLEVGDAAATNNAAVVARDDDSDGVAKVRDASRAQPKRKQSSCRVNTATAVCEGAARNGFAMTIEMGLEGGGGEKCNRSKSVADQPTWTAYMAFVAILLLISNRF</sequence>
<gene>
    <name evidence="2" type="ORF">Scep_027365</name>
</gene>
<feature type="compositionally biased region" description="Basic and acidic residues" evidence="1">
    <location>
        <begin position="18"/>
        <end position="31"/>
    </location>
</feature>
<keyword evidence="3" id="KW-1185">Reference proteome</keyword>
<dbReference type="Proteomes" id="UP001419268">
    <property type="component" value="Unassembled WGS sequence"/>
</dbReference>
<evidence type="ECO:0000313" key="3">
    <source>
        <dbReference type="Proteomes" id="UP001419268"/>
    </source>
</evidence>
<name>A0AAP0EFD1_9MAGN</name>
<feature type="region of interest" description="Disordered" evidence="1">
    <location>
        <begin position="59"/>
        <end position="80"/>
    </location>
</feature>
<evidence type="ECO:0000256" key="1">
    <source>
        <dbReference type="SAM" id="MobiDB-lite"/>
    </source>
</evidence>
<proteinExistence type="predicted"/>
<dbReference type="AlphaFoldDB" id="A0AAP0EFD1"/>
<reference evidence="2 3" key="1">
    <citation type="submission" date="2024-01" db="EMBL/GenBank/DDBJ databases">
        <title>Genome assemblies of Stephania.</title>
        <authorList>
            <person name="Yang L."/>
        </authorList>
    </citation>
    <scope>NUCLEOTIDE SEQUENCE [LARGE SCALE GENOMIC DNA]</scope>
    <source>
        <strain evidence="2">JXDWG</strain>
        <tissue evidence="2">Leaf</tissue>
    </source>
</reference>
<protein>
    <submittedName>
        <fullName evidence="2">Uncharacterized protein</fullName>
    </submittedName>
</protein>
<feature type="region of interest" description="Disordered" evidence="1">
    <location>
        <begin position="18"/>
        <end position="45"/>
    </location>
</feature>